<dbReference type="InterPro" id="IPR016032">
    <property type="entry name" value="Sig_transdc_resp-reg_C-effctor"/>
</dbReference>
<feature type="region of interest" description="Disordered" evidence="4">
    <location>
        <begin position="56"/>
        <end position="81"/>
    </location>
</feature>
<name>A0A066Z6L1_9ACTN</name>
<proteinExistence type="predicted"/>
<reference evidence="6 7" key="1">
    <citation type="submission" date="2014-05" db="EMBL/GenBank/DDBJ databases">
        <title>Draft Genome Sequence of Kitasatospora cheerisanensis KCTC 2395.</title>
        <authorList>
            <person name="Nam D.H."/>
        </authorList>
    </citation>
    <scope>NUCLEOTIDE SEQUENCE [LARGE SCALE GENOMIC DNA]</scope>
    <source>
        <strain evidence="6 7">KCTC 2395</strain>
    </source>
</reference>
<dbReference type="HOGENOM" id="CLU_1560903_0_0_11"/>
<dbReference type="GO" id="GO:0006355">
    <property type="term" value="P:regulation of DNA-templated transcription"/>
    <property type="evidence" value="ECO:0007669"/>
    <property type="project" value="InterPro"/>
</dbReference>
<dbReference type="Gene3D" id="1.10.10.10">
    <property type="entry name" value="Winged helix-like DNA-binding domain superfamily/Winged helix DNA-binding domain"/>
    <property type="match status" value="1"/>
</dbReference>
<evidence type="ECO:0000256" key="1">
    <source>
        <dbReference type="ARBA" id="ARBA00023015"/>
    </source>
</evidence>
<accession>A0A066Z6L1</accession>
<organism evidence="6 7">
    <name type="scientific">Kitasatospora cheerisanensis KCTC 2395</name>
    <dbReference type="NCBI Taxonomy" id="1348663"/>
    <lineage>
        <taxon>Bacteria</taxon>
        <taxon>Bacillati</taxon>
        <taxon>Actinomycetota</taxon>
        <taxon>Actinomycetes</taxon>
        <taxon>Kitasatosporales</taxon>
        <taxon>Streptomycetaceae</taxon>
        <taxon>Kitasatospora</taxon>
    </lineage>
</organism>
<evidence type="ECO:0000256" key="3">
    <source>
        <dbReference type="ARBA" id="ARBA00023163"/>
    </source>
</evidence>
<keyword evidence="2" id="KW-0238">DNA-binding</keyword>
<dbReference type="PROSITE" id="PS50043">
    <property type="entry name" value="HTH_LUXR_2"/>
    <property type="match status" value="1"/>
</dbReference>
<keyword evidence="1" id="KW-0805">Transcription regulation</keyword>
<comment type="caution">
    <text evidence="6">The sequence shown here is derived from an EMBL/GenBank/DDBJ whole genome shotgun (WGS) entry which is preliminary data.</text>
</comment>
<feature type="domain" description="HTH luxR-type" evidence="5">
    <location>
        <begin position="101"/>
        <end position="166"/>
    </location>
</feature>
<evidence type="ECO:0000313" key="7">
    <source>
        <dbReference type="Proteomes" id="UP000027178"/>
    </source>
</evidence>
<dbReference type="SMART" id="SM00421">
    <property type="entry name" value="HTH_LUXR"/>
    <property type="match status" value="1"/>
</dbReference>
<protein>
    <recommendedName>
        <fullName evidence="5">HTH luxR-type domain-containing protein</fullName>
    </recommendedName>
</protein>
<keyword evidence="3" id="KW-0804">Transcription</keyword>
<dbReference type="AlphaFoldDB" id="A0A066Z6L1"/>
<dbReference type="PATRIC" id="fig|1348663.4.peg.498"/>
<evidence type="ECO:0000256" key="4">
    <source>
        <dbReference type="SAM" id="MobiDB-lite"/>
    </source>
</evidence>
<dbReference type="GO" id="GO:0003677">
    <property type="term" value="F:DNA binding"/>
    <property type="evidence" value="ECO:0007669"/>
    <property type="project" value="UniProtKB-KW"/>
</dbReference>
<dbReference type="CDD" id="cd06170">
    <property type="entry name" value="LuxR_C_like"/>
    <property type="match status" value="1"/>
</dbReference>
<feature type="region of interest" description="Disordered" evidence="4">
    <location>
        <begin position="1"/>
        <end position="23"/>
    </location>
</feature>
<keyword evidence="7" id="KW-1185">Reference proteome</keyword>
<dbReference type="PANTHER" id="PTHR44688:SF16">
    <property type="entry name" value="DNA-BINDING TRANSCRIPTIONAL ACTIVATOR DEVR_DOSR"/>
    <property type="match status" value="1"/>
</dbReference>
<evidence type="ECO:0000313" key="6">
    <source>
        <dbReference type="EMBL" id="KDN87879.1"/>
    </source>
</evidence>
<dbReference type="eggNOG" id="COG2197">
    <property type="taxonomic scope" value="Bacteria"/>
</dbReference>
<dbReference type="SUPFAM" id="SSF46894">
    <property type="entry name" value="C-terminal effector domain of the bipartite response regulators"/>
    <property type="match status" value="1"/>
</dbReference>
<dbReference type="Pfam" id="PF00196">
    <property type="entry name" value="GerE"/>
    <property type="match status" value="1"/>
</dbReference>
<dbReference type="InterPro" id="IPR036388">
    <property type="entry name" value="WH-like_DNA-bd_sf"/>
</dbReference>
<dbReference type="Proteomes" id="UP000027178">
    <property type="component" value="Unassembled WGS sequence"/>
</dbReference>
<evidence type="ECO:0000256" key="2">
    <source>
        <dbReference type="ARBA" id="ARBA00023125"/>
    </source>
</evidence>
<gene>
    <name evidence="6" type="ORF">KCH_05260</name>
</gene>
<dbReference type="EMBL" id="JNBY01000015">
    <property type="protein sequence ID" value="KDN87879.1"/>
    <property type="molecule type" value="Genomic_DNA"/>
</dbReference>
<feature type="compositionally biased region" description="Basic residues" evidence="4">
    <location>
        <begin position="64"/>
        <end position="77"/>
    </location>
</feature>
<sequence>MAHAVAVPPFDQPNMRDPGGVEGRAEPVRQLAEAVAQVIDRHHHVAVARQLLHRHGVVADGTRRHPRRRPGGRRRQRADRPAVTRRLIAHFARRQPAGPPDTPALDGLAGREREILTLVGLGRSNTEIAAELHLAAATAKTCISRLLGKLGARDRVQLVITAYESGLVGRS</sequence>
<dbReference type="PRINTS" id="PR00038">
    <property type="entry name" value="HTHLUXR"/>
</dbReference>
<dbReference type="InterPro" id="IPR000792">
    <property type="entry name" value="Tscrpt_reg_LuxR_C"/>
</dbReference>
<dbReference type="PANTHER" id="PTHR44688">
    <property type="entry name" value="DNA-BINDING TRANSCRIPTIONAL ACTIVATOR DEVR_DOSR"/>
    <property type="match status" value="1"/>
</dbReference>
<evidence type="ECO:0000259" key="5">
    <source>
        <dbReference type="PROSITE" id="PS50043"/>
    </source>
</evidence>